<dbReference type="Proteomes" id="UP000198211">
    <property type="component" value="Unassembled WGS sequence"/>
</dbReference>
<feature type="domain" description="DNA helicase Pif1-like DEAD-box helicase" evidence="2">
    <location>
        <begin position="43"/>
        <end position="115"/>
    </location>
</feature>
<keyword evidence="1" id="KW-0067">ATP-binding</keyword>
<dbReference type="EC" id="5.6.2.3" evidence="1"/>
<dbReference type="Pfam" id="PF05970">
    <property type="entry name" value="PIF1"/>
    <property type="match status" value="2"/>
</dbReference>
<protein>
    <recommendedName>
        <fullName evidence="1">ATP-dependent DNA helicase</fullName>
        <ecNumber evidence="1">5.6.2.3</ecNumber>
    </recommendedName>
</protein>
<keyword evidence="1 3" id="KW-0347">Helicase</keyword>
<name>A0A225WC21_9STRA</name>
<keyword evidence="1" id="KW-0233">DNA recombination</keyword>
<dbReference type="STRING" id="4795.A0A225WC21"/>
<comment type="caution">
    <text evidence="3">The sequence shown here is derived from an EMBL/GenBank/DDBJ whole genome shotgun (WGS) entry which is preliminary data.</text>
</comment>
<dbReference type="GO" id="GO:0006310">
    <property type="term" value="P:DNA recombination"/>
    <property type="evidence" value="ECO:0007669"/>
    <property type="project" value="UniProtKB-KW"/>
</dbReference>
<feature type="domain" description="DNA helicase Pif1-like DEAD-box helicase" evidence="2">
    <location>
        <begin position="2"/>
        <end position="42"/>
    </location>
</feature>
<comment type="catalytic activity">
    <reaction evidence="1">
        <text>ATP + H2O = ADP + phosphate + H(+)</text>
        <dbReference type="Rhea" id="RHEA:13065"/>
        <dbReference type="ChEBI" id="CHEBI:15377"/>
        <dbReference type="ChEBI" id="CHEBI:15378"/>
        <dbReference type="ChEBI" id="CHEBI:30616"/>
        <dbReference type="ChEBI" id="CHEBI:43474"/>
        <dbReference type="ChEBI" id="CHEBI:456216"/>
        <dbReference type="EC" id="5.6.2.3"/>
    </reaction>
</comment>
<keyword evidence="4" id="KW-1185">Reference proteome</keyword>
<organism evidence="3 4">
    <name type="scientific">Phytophthora megakarya</name>
    <dbReference type="NCBI Taxonomy" id="4795"/>
    <lineage>
        <taxon>Eukaryota</taxon>
        <taxon>Sar</taxon>
        <taxon>Stramenopiles</taxon>
        <taxon>Oomycota</taxon>
        <taxon>Peronosporomycetes</taxon>
        <taxon>Peronosporales</taxon>
        <taxon>Peronosporaceae</taxon>
        <taxon>Phytophthora</taxon>
    </lineage>
</organism>
<evidence type="ECO:0000313" key="3">
    <source>
        <dbReference type="EMBL" id="OWZ15112.1"/>
    </source>
</evidence>
<reference evidence="4" key="1">
    <citation type="submission" date="2017-03" db="EMBL/GenBank/DDBJ databases">
        <title>Phytopthora megakarya and P. palmivora, two closely related causual agents of cacao black pod achieved similar genome size and gene model numbers by different mechanisms.</title>
        <authorList>
            <person name="Ali S."/>
            <person name="Shao J."/>
            <person name="Larry D.J."/>
            <person name="Kronmiller B."/>
            <person name="Shen D."/>
            <person name="Strem M.D."/>
            <person name="Melnick R.L."/>
            <person name="Guiltinan M.J."/>
            <person name="Tyler B.M."/>
            <person name="Meinhardt L.W."/>
            <person name="Bailey B.A."/>
        </authorList>
    </citation>
    <scope>NUCLEOTIDE SEQUENCE [LARGE SCALE GENOMIC DNA]</scope>
    <source>
        <strain evidence="4">zdho120</strain>
    </source>
</reference>
<dbReference type="PANTHER" id="PTHR10492">
    <property type="match status" value="1"/>
</dbReference>
<keyword evidence="1" id="KW-0547">Nucleotide-binding</keyword>
<dbReference type="OrthoDB" id="123886at2759"/>
<dbReference type="GO" id="GO:0016887">
    <property type="term" value="F:ATP hydrolysis activity"/>
    <property type="evidence" value="ECO:0007669"/>
    <property type="project" value="RHEA"/>
</dbReference>
<keyword evidence="1" id="KW-0234">DNA repair</keyword>
<dbReference type="AlphaFoldDB" id="A0A225WC21"/>
<evidence type="ECO:0000256" key="1">
    <source>
        <dbReference type="RuleBase" id="RU363044"/>
    </source>
</evidence>
<accession>A0A225WC21</accession>
<dbReference type="GO" id="GO:0000723">
    <property type="term" value="P:telomere maintenance"/>
    <property type="evidence" value="ECO:0007669"/>
    <property type="project" value="InterPro"/>
</dbReference>
<dbReference type="PANTHER" id="PTHR10492:SF57">
    <property type="entry name" value="ATP-DEPENDENT DNA HELICASE"/>
    <property type="match status" value="1"/>
</dbReference>
<dbReference type="GO" id="GO:0006281">
    <property type="term" value="P:DNA repair"/>
    <property type="evidence" value="ECO:0007669"/>
    <property type="project" value="UniProtKB-KW"/>
</dbReference>
<gene>
    <name evidence="3" type="ORF">PHMEG_00011306</name>
</gene>
<dbReference type="GO" id="GO:0005524">
    <property type="term" value="F:ATP binding"/>
    <property type="evidence" value="ECO:0007669"/>
    <property type="project" value="UniProtKB-KW"/>
</dbReference>
<sequence length="206" mass="24083">MFRIPLKPNEHATCGISKQTQKVNLIRQAQLIIWDEAPMMHRGDHRHILPVLKDATRAEILKACFKASPLWRHLKKIRLFENMRVRTTPDPDDAAKLAEFSELLLQIDEGRFPVNHEGNICLPRDMCVFPEIHYPPVEFPNFTLLRDDEGYDPCDDPEPVDDRRLRTVNALIDAVHLGLEMKIYQINNLWIVRLWGQQMPGESMKW</sequence>
<dbReference type="EMBL" id="NBNE01001190">
    <property type="protein sequence ID" value="OWZ15112.1"/>
    <property type="molecule type" value="Genomic_DNA"/>
</dbReference>
<keyword evidence="1" id="KW-0378">Hydrolase</keyword>
<comment type="cofactor">
    <cofactor evidence="1">
        <name>Mg(2+)</name>
        <dbReference type="ChEBI" id="CHEBI:18420"/>
    </cofactor>
</comment>
<dbReference type="GO" id="GO:0043139">
    <property type="term" value="F:5'-3' DNA helicase activity"/>
    <property type="evidence" value="ECO:0007669"/>
    <property type="project" value="UniProtKB-EC"/>
</dbReference>
<evidence type="ECO:0000313" key="4">
    <source>
        <dbReference type="Proteomes" id="UP000198211"/>
    </source>
</evidence>
<keyword evidence="1" id="KW-0227">DNA damage</keyword>
<dbReference type="InterPro" id="IPR010285">
    <property type="entry name" value="DNA_helicase_pif1-like_DEAD"/>
</dbReference>
<comment type="similarity">
    <text evidence="1">Belongs to the helicase family.</text>
</comment>
<proteinExistence type="inferred from homology"/>
<evidence type="ECO:0000259" key="2">
    <source>
        <dbReference type="Pfam" id="PF05970"/>
    </source>
</evidence>